<accession>A0A1I5IGZ6</accession>
<protein>
    <recommendedName>
        <fullName evidence="3">N-acetyltransferase domain-containing protein</fullName>
    </recommendedName>
</protein>
<keyword evidence="2" id="KW-1185">Reference proteome</keyword>
<organism evidence="1 2">
    <name type="scientific">Geodermatophilus obscurus</name>
    <dbReference type="NCBI Taxonomy" id="1861"/>
    <lineage>
        <taxon>Bacteria</taxon>
        <taxon>Bacillati</taxon>
        <taxon>Actinomycetota</taxon>
        <taxon>Actinomycetes</taxon>
        <taxon>Geodermatophilales</taxon>
        <taxon>Geodermatophilaceae</taxon>
        <taxon>Geodermatophilus</taxon>
    </lineage>
</organism>
<dbReference type="SUPFAM" id="SSF55729">
    <property type="entry name" value="Acyl-CoA N-acyltransferases (Nat)"/>
    <property type="match status" value="1"/>
</dbReference>
<dbReference type="Proteomes" id="UP000183642">
    <property type="component" value="Unassembled WGS sequence"/>
</dbReference>
<gene>
    <name evidence="1" type="ORF">SAMN05660359_04591</name>
</gene>
<dbReference type="Gene3D" id="3.40.630.30">
    <property type="match status" value="1"/>
</dbReference>
<proteinExistence type="predicted"/>
<evidence type="ECO:0008006" key="3">
    <source>
        <dbReference type="Google" id="ProtNLM"/>
    </source>
</evidence>
<sequence>MSLLEARVVPDRQGRGLSAALLQAARAAVRRLGYDDLFGPVRPTGKHLEPHTPMHAYVTRTRDDGLPEDPWLRVHVRLGGRVVRVCPVSMTIPGTLAEWREWTGLPLDRSGPAEVPGALVPVHVSAEHDAAVYVEPNVWVHHRL</sequence>
<evidence type="ECO:0000313" key="1">
    <source>
        <dbReference type="EMBL" id="SFO59679.1"/>
    </source>
</evidence>
<dbReference type="EMBL" id="FOWE01000014">
    <property type="protein sequence ID" value="SFO59679.1"/>
    <property type="molecule type" value="Genomic_DNA"/>
</dbReference>
<evidence type="ECO:0000313" key="2">
    <source>
        <dbReference type="Proteomes" id="UP000183642"/>
    </source>
</evidence>
<dbReference type="InterPro" id="IPR016181">
    <property type="entry name" value="Acyl_CoA_acyltransferase"/>
</dbReference>
<dbReference type="RefSeq" id="WP_208976847.1">
    <property type="nucleotide sequence ID" value="NZ_FOWE01000014.1"/>
</dbReference>
<reference evidence="2" key="1">
    <citation type="submission" date="2016-10" db="EMBL/GenBank/DDBJ databases">
        <authorList>
            <person name="Varghese N."/>
            <person name="Submissions S."/>
        </authorList>
    </citation>
    <scope>NUCLEOTIDE SEQUENCE [LARGE SCALE GENOMIC DNA]</scope>
    <source>
        <strain evidence="2">DSM 43161</strain>
    </source>
</reference>
<dbReference type="AlphaFoldDB" id="A0A1I5IGZ6"/>
<name>A0A1I5IGZ6_9ACTN</name>